<evidence type="ECO:0000313" key="3">
    <source>
        <dbReference type="Proteomes" id="UP000243217"/>
    </source>
</evidence>
<accession>A0A1V9ZPR2</accession>
<feature type="domain" description="COMM" evidence="1">
    <location>
        <begin position="91"/>
        <end position="159"/>
    </location>
</feature>
<feature type="non-terminal residue" evidence="2">
    <location>
        <position position="274"/>
    </location>
</feature>
<dbReference type="OrthoDB" id="17646at2759"/>
<reference evidence="2 3" key="1">
    <citation type="journal article" date="2014" name="Genome Biol. Evol.">
        <title>The secreted proteins of Achlya hypogyna and Thraustotheca clavata identify the ancestral oomycete secretome and reveal gene acquisitions by horizontal gene transfer.</title>
        <authorList>
            <person name="Misner I."/>
            <person name="Blouin N."/>
            <person name="Leonard G."/>
            <person name="Richards T.A."/>
            <person name="Lane C.E."/>
        </authorList>
    </citation>
    <scope>NUCLEOTIDE SEQUENCE [LARGE SCALE GENOMIC DNA]</scope>
    <source>
        <strain evidence="2 3">ATCC 34112</strain>
    </source>
</reference>
<comment type="caution">
    <text evidence="2">The sequence shown here is derived from an EMBL/GenBank/DDBJ whole genome shotgun (WGS) entry which is preliminary data.</text>
</comment>
<organism evidence="2 3">
    <name type="scientific">Thraustotheca clavata</name>
    <dbReference type="NCBI Taxonomy" id="74557"/>
    <lineage>
        <taxon>Eukaryota</taxon>
        <taxon>Sar</taxon>
        <taxon>Stramenopiles</taxon>
        <taxon>Oomycota</taxon>
        <taxon>Saprolegniomycetes</taxon>
        <taxon>Saprolegniales</taxon>
        <taxon>Achlyaceae</taxon>
        <taxon>Thraustotheca</taxon>
    </lineage>
</organism>
<proteinExistence type="predicted"/>
<dbReference type="AlphaFoldDB" id="A0A1V9ZPR2"/>
<evidence type="ECO:0000259" key="1">
    <source>
        <dbReference type="PROSITE" id="PS51269"/>
    </source>
</evidence>
<keyword evidence="3" id="KW-1185">Reference proteome</keyword>
<gene>
    <name evidence="2" type="ORF">THRCLA_06318</name>
</gene>
<protein>
    <recommendedName>
        <fullName evidence="1">COMM domain-containing protein</fullName>
    </recommendedName>
</protein>
<name>A0A1V9ZPR2_9STRA</name>
<dbReference type="EMBL" id="JNBS01001771">
    <property type="protein sequence ID" value="OQR99978.1"/>
    <property type="molecule type" value="Genomic_DNA"/>
</dbReference>
<dbReference type="Proteomes" id="UP000243217">
    <property type="component" value="Unassembled WGS sequence"/>
</dbReference>
<evidence type="ECO:0000313" key="2">
    <source>
        <dbReference type="EMBL" id="OQR99978.1"/>
    </source>
</evidence>
<dbReference type="STRING" id="74557.A0A1V9ZPR2"/>
<dbReference type="InterPro" id="IPR017920">
    <property type="entry name" value="COMM"/>
</dbReference>
<dbReference type="Pfam" id="PF07258">
    <property type="entry name" value="COMM_domain"/>
    <property type="match status" value="1"/>
</dbReference>
<dbReference type="PROSITE" id="PS51269">
    <property type="entry name" value="COMM"/>
    <property type="match status" value="1"/>
</dbReference>
<sequence length="274" mass="31311">MMRRPSMTAERLEVILHDACDAMGRGAAPRSENWLKFILEAVSAAEKDDKLAQNYNMTPEMIKTSKDVIEARMPDIQRYLLRQAITMSKNRLLGFDYSVRFVMASNSLHGKIYPVVIMALLIEESNGSSREVHIEMTKETLDDVLEEFDAIEKVFNSYEAQNFKCFVEFSQVLNDYLSLNPMHEDDPAFVICWDLINSRRFKYCGSKNNLETFVQAANAQDSNKLPLWFDTIPPNITITTLTHEIAHEIKKVAGGLCGNFLFVPNTLSQYTYVV</sequence>